<name>A0A2H3B281_9AGAR</name>
<evidence type="ECO:0000313" key="4">
    <source>
        <dbReference type="Proteomes" id="UP000218334"/>
    </source>
</evidence>
<keyword evidence="2" id="KW-1133">Transmembrane helix</keyword>
<keyword evidence="2" id="KW-0812">Transmembrane</keyword>
<accession>A0A2H3B281</accession>
<keyword evidence="4" id="KW-1185">Reference proteome</keyword>
<keyword evidence="2" id="KW-0472">Membrane</keyword>
<feature type="region of interest" description="Disordered" evidence="1">
    <location>
        <begin position="1"/>
        <end position="21"/>
    </location>
</feature>
<organism evidence="3 4">
    <name type="scientific">Armillaria solidipes</name>
    <dbReference type="NCBI Taxonomy" id="1076256"/>
    <lineage>
        <taxon>Eukaryota</taxon>
        <taxon>Fungi</taxon>
        <taxon>Dikarya</taxon>
        <taxon>Basidiomycota</taxon>
        <taxon>Agaricomycotina</taxon>
        <taxon>Agaricomycetes</taxon>
        <taxon>Agaricomycetidae</taxon>
        <taxon>Agaricales</taxon>
        <taxon>Marasmiineae</taxon>
        <taxon>Physalacriaceae</taxon>
        <taxon>Armillaria</taxon>
    </lineage>
</organism>
<reference evidence="4" key="1">
    <citation type="journal article" date="2017" name="Nat. Ecol. Evol.">
        <title>Genome expansion and lineage-specific genetic innovations in the forest pathogenic fungi Armillaria.</title>
        <authorList>
            <person name="Sipos G."/>
            <person name="Prasanna A.N."/>
            <person name="Walter M.C."/>
            <person name="O'Connor E."/>
            <person name="Balint B."/>
            <person name="Krizsan K."/>
            <person name="Kiss B."/>
            <person name="Hess J."/>
            <person name="Varga T."/>
            <person name="Slot J."/>
            <person name="Riley R."/>
            <person name="Boka B."/>
            <person name="Rigling D."/>
            <person name="Barry K."/>
            <person name="Lee J."/>
            <person name="Mihaltcheva S."/>
            <person name="LaButti K."/>
            <person name="Lipzen A."/>
            <person name="Waldron R."/>
            <person name="Moloney N.M."/>
            <person name="Sperisen C."/>
            <person name="Kredics L."/>
            <person name="Vagvoelgyi C."/>
            <person name="Patrignani A."/>
            <person name="Fitzpatrick D."/>
            <person name="Nagy I."/>
            <person name="Doyle S."/>
            <person name="Anderson J.B."/>
            <person name="Grigoriev I.V."/>
            <person name="Gueldener U."/>
            <person name="Muensterkoetter M."/>
            <person name="Nagy L.G."/>
        </authorList>
    </citation>
    <scope>NUCLEOTIDE SEQUENCE [LARGE SCALE GENOMIC DNA]</scope>
    <source>
        <strain evidence="4">28-4</strain>
    </source>
</reference>
<dbReference type="EMBL" id="KZ293456">
    <property type="protein sequence ID" value="PBK63830.1"/>
    <property type="molecule type" value="Genomic_DNA"/>
</dbReference>
<sequence>MSCSTPDPSPPASQSRRQDERLETNRRHHLEWILNNCIPESHNRSLPSLNILEIHITSFIHELTPGLHTTLLFSRMRTINLEVLCQNFIQCRVVLMPRVFVLGTDLVGDLFCLTIVTICMLFFGKLRHTSYWSLSKATTHCSRRIAGPLFFSLGLQLQSV</sequence>
<proteinExistence type="predicted"/>
<protein>
    <submittedName>
        <fullName evidence="3">Uncharacterized protein</fullName>
    </submittedName>
</protein>
<dbReference type="Proteomes" id="UP000218334">
    <property type="component" value="Unassembled WGS sequence"/>
</dbReference>
<gene>
    <name evidence="3" type="ORF">ARMSODRAFT_528699</name>
</gene>
<feature type="transmembrane region" description="Helical" evidence="2">
    <location>
        <begin position="106"/>
        <end position="126"/>
    </location>
</feature>
<evidence type="ECO:0000256" key="1">
    <source>
        <dbReference type="SAM" id="MobiDB-lite"/>
    </source>
</evidence>
<dbReference type="AlphaFoldDB" id="A0A2H3B281"/>
<evidence type="ECO:0000256" key="2">
    <source>
        <dbReference type="SAM" id="Phobius"/>
    </source>
</evidence>
<evidence type="ECO:0000313" key="3">
    <source>
        <dbReference type="EMBL" id="PBK63830.1"/>
    </source>
</evidence>